<dbReference type="OrthoDB" id="5366062at2"/>
<feature type="coiled-coil region" evidence="1">
    <location>
        <begin position="25"/>
        <end position="70"/>
    </location>
</feature>
<gene>
    <name evidence="2" type="ORF">CP965_00140</name>
</gene>
<sequence length="96" mass="11361">MELVIILIFLAAIFFLVLYFSSSDKKEHKSQAIKKEELILKYEKEMKELVDKYKNNNEELSKQKIQYLKKASNELHNNIFFDESEAKALIKKLASF</sequence>
<comment type="caution">
    <text evidence="2">The sequence shown here is derived from an EMBL/GenBank/DDBJ whole genome shotgun (WGS) entry which is preliminary data.</text>
</comment>
<dbReference type="AlphaFoldDB" id="A0A4Q1AX56"/>
<dbReference type="Proteomes" id="UP000289718">
    <property type="component" value="Unassembled WGS sequence"/>
</dbReference>
<keyword evidence="3" id="KW-1185">Reference proteome</keyword>
<name>A0A4Q1AX56_9BACT</name>
<evidence type="ECO:0000256" key="1">
    <source>
        <dbReference type="SAM" id="Coils"/>
    </source>
</evidence>
<proteinExistence type="predicted"/>
<evidence type="ECO:0000313" key="3">
    <source>
        <dbReference type="Proteomes" id="UP000289718"/>
    </source>
</evidence>
<evidence type="ECO:0000313" key="2">
    <source>
        <dbReference type="EMBL" id="RXK13893.1"/>
    </source>
</evidence>
<keyword evidence="1" id="KW-0175">Coiled coil</keyword>
<dbReference type="EMBL" id="NXIE01000001">
    <property type="protein sequence ID" value="RXK13893.1"/>
    <property type="molecule type" value="Genomic_DNA"/>
</dbReference>
<reference evidence="2 3" key="1">
    <citation type="submission" date="2017-09" db="EMBL/GenBank/DDBJ databases">
        <title>Genomics of the genus Arcobacter.</title>
        <authorList>
            <person name="Perez-Cataluna A."/>
            <person name="Figueras M.J."/>
            <person name="Salas-Masso N."/>
        </authorList>
    </citation>
    <scope>NUCLEOTIDE SEQUENCE [LARGE SCALE GENOMIC DNA]</scope>
    <source>
        <strain evidence="2 3">F156-34</strain>
    </source>
</reference>
<organism evidence="2 3">
    <name type="scientific">Halarcobacter mediterraneus</name>
    <dbReference type="NCBI Taxonomy" id="2023153"/>
    <lineage>
        <taxon>Bacteria</taxon>
        <taxon>Pseudomonadati</taxon>
        <taxon>Campylobacterota</taxon>
        <taxon>Epsilonproteobacteria</taxon>
        <taxon>Campylobacterales</taxon>
        <taxon>Arcobacteraceae</taxon>
        <taxon>Halarcobacter</taxon>
    </lineage>
</organism>
<accession>A0A4Q1AX56</accession>
<dbReference type="RefSeq" id="WP_129060003.1">
    <property type="nucleotide sequence ID" value="NZ_NXIE01000001.1"/>
</dbReference>
<protein>
    <submittedName>
        <fullName evidence="2">Uncharacterized protein</fullName>
    </submittedName>
</protein>